<protein>
    <submittedName>
        <fullName evidence="2">Uncharacterized protein</fullName>
    </submittedName>
</protein>
<evidence type="ECO:0000313" key="3">
    <source>
        <dbReference type="Proteomes" id="UP000014500"/>
    </source>
</evidence>
<name>T1JIW3_STRMM</name>
<proteinExistence type="predicted"/>
<dbReference type="eggNOG" id="KOG3971">
    <property type="taxonomic scope" value="Eukaryota"/>
</dbReference>
<keyword evidence="3" id="KW-1185">Reference proteome</keyword>
<feature type="region of interest" description="Disordered" evidence="1">
    <location>
        <begin position="178"/>
        <end position="197"/>
    </location>
</feature>
<feature type="compositionally biased region" description="Basic and acidic residues" evidence="1">
    <location>
        <begin position="223"/>
        <end position="234"/>
    </location>
</feature>
<evidence type="ECO:0000256" key="1">
    <source>
        <dbReference type="SAM" id="MobiDB-lite"/>
    </source>
</evidence>
<dbReference type="EMBL" id="JH431845">
    <property type="status" value="NOT_ANNOTATED_CDS"/>
    <property type="molecule type" value="Genomic_DNA"/>
</dbReference>
<evidence type="ECO:0000313" key="2">
    <source>
        <dbReference type="EnsemblMetazoa" id="SMAR013794-PA"/>
    </source>
</evidence>
<feature type="compositionally biased region" description="Polar residues" evidence="1">
    <location>
        <begin position="184"/>
        <end position="197"/>
    </location>
</feature>
<dbReference type="HOGENOM" id="CLU_774613_0_0_1"/>
<feature type="region of interest" description="Disordered" evidence="1">
    <location>
        <begin position="204"/>
        <end position="244"/>
    </location>
</feature>
<dbReference type="PhylomeDB" id="T1JIW3"/>
<dbReference type="STRING" id="126957.T1JIW3"/>
<dbReference type="AlphaFoldDB" id="T1JIW3"/>
<dbReference type="EnsemblMetazoa" id="SMAR013794-RA">
    <property type="protein sequence ID" value="SMAR013794-PA"/>
    <property type="gene ID" value="SMAR013794"/>
</dbReference>
<reference evidence="3" key="1">
    <citation type="submission" date="2011-05" db="EMBL/GenBank/DDBJ databases">
        <authorList>
            <person name="Richards S.R."/>
            <person name="Qu J."/>
            <person name="Jiang H."/>
            <person name="Jhangiani S.N."/>
            <person name="Agravi P."/>
            <person name="Goodspeed R."/>
            <person name="Gross S."/>
            <person name="Mandapat C."/>
            <person name="Jackson L."/>
            <person name="Mathew T."/>
            <person name="Pu L."/>
            <person name="Thornton R."/>
            <person name="Saada N."/>
            <person name="Wilczek-Boney K.B."/>
            <person name="Lee S."/>
            <person name="Kovar C."/>
            <person name="Wu Y."/>
            <person name="Scherer S.E."/>
            <person name="Worley K.C."/>
            <person name="Muzny D.M."/>
            <person name="Gibbs R."/>
        </authorList>
    </citation>
    <scope>NUCLEOTIDE SEQUENCE</scope>
    <source>
        <strain evidence="3">Brora</strain>
    </source>
</reference>
<dbReference type="Proteomes" id="UP000014500">
    <property type="component" value="Unassembled WGS sequence"/>
</dbReference>
<accession>T1JIW3</accession>
<sequence>MKIEGQLKVEQTSIPRVHRIHQPPKTLNILNKIVVPKTQVEKLATRMASAESIGSCSLDVDATASESSGTADGITSTASQRTLLSASLANRNEERTGEVEKIIVKMPEEKFVTLLYVPEVNGTDEGENGKEDEIEIDAAASGSRRQPSYVNISCSVSGYTSYACYNSKVREGLRSRDASPARTVFSNENSNGDTQRVQLTNGFGPYNGDMKNARSGSAAELPLQRDEKKSKSERALSQLDSNLEQPKSLVQQRIERLYGPGALAQGFLIRAKARNLYGGVTTTSPSTKKSTTSAMNGTGKLNHEVSSMLEGKPVGKLVAAVLASPSLLPRSVTSSPVVSSAWKAESIAQATASFSSSG</sequence>
<reference evidence="2" key="2">
    <citation type="submission" date="2015-02" db="UniProtKB">
        <authorList>
            <consortium name="EnsemblMetazoa"/>
        </authorList>
    </citation>
    <scope>IDENTIFICATION</scope>
</reference>
<organism evidence="2 3">
    <name type="scientific">Strigamia maritima</name>
    <name type="common">European centipede</name>
    <name type="synonym">Geophilus maritimus</name>
    <dbReference type="NCBI Taxonomy" id="126957"/>
    <lineage>
        <taxon>Eukaryota</taxon>
        <taxon>Metazoa</taxon>
        <taxon>Ecdysozoa</taxon>
        <taxon>Arthropoda</taxon>
        <taxon>Myriapoda</taxon>
        <taxon>Chilopoda</taxon>
        <taxon>Pleurostigmophora</taxon>
        <taxon>Geophilomorpha</taxon>
        <taxon>Linotaeniidae</taxon>
        <taxon>Strigamia</taxon>
    </lineage>
</organism>